<evidence type="ECO:0000313" key="3">
    <source>
        <dbReference type="Proteomes" id="UP000183063"/>
    </source>
</evidence>
<evidence type="ECO:0000313" key="2">
    <source>
        <dbReference type="EMBL" id="SEO00872.1"/>
    </source>
</evidence>
<dbReference type="Proteomes" id="UP000183063">
    <property type="component" value="Unassembled WGS sequence"/>
</dbReference>
<gene>
    <name evidence="1" type="ORF">RTCCBAU85039_2780</name>
    <name evidence="2" type="ORF">SAMN05216228_1010139</name>
</gene>
<protein>
    <submittedName>
        <fullName evidence="1">Uncharacterized protein</fullName>
    </submittedName>
</protein>
<keyword evidence="4" id="KW-1185">Reference proteome</keyword>
<dbReference type="OrthoDB" id="8283452at2"/>
<accession>A0A1H8L6R1</accession>
<dbReference type="AlphaFoldDB" id="A0A1H8L6R1"/>
<reference evidence="1" key="3">
    <citation type="submission" date="2016-10" db="EMBL/GenBank/DDBJ databases">
        <authorList>
            <person name="de Groot N.N."/>
        </authorList>
    </citation>
    <scope>NUCLEOTIDE SEQUENCE [LARGE SCALE GENOMIC DNA]</scope>
    <source>
        <strain evidence="1">CCBAU85039</strain>
    </source>
</reference>
<reference evidence="2 4" key="1">
    <citation type="submission" date="2016-10" db="EMBL/GenBank/DDBJ databases">
        <authorList>
            <person name="Varghese N."/>
            <person name="Submissions S."/>
        </authorList>
    </citation>
    <scope>NUCLEOTIDE SEQUENCE [LARGE SCALE GENOMIC DNA]</scope>
    <source>
        <strain evidence="2 4">CGMCC 1.7071</strain>
    </source>
</reference>
<evidence type="ECO:0000313" key="1">
    <source>
        <dbReference type="EMBL" id="SEH86737.1"/>
    </source>
</evidence>
<proteinExistence type="predicted"/>
<dbReference type="EMBL" id="FOCV01000010">
    <property type="protein sequence ID" value="SEO00872.1"/>
    <property type="molecule type" value="Genomic_DNA"/>
</dbReference>
<reference evidence="3" key="2">
    <citation type="submission" date="2016-10" db="EMBL/GenBank/DDBJ databases">
        <authorList>
            <person name="Wibberg D."/>
        </authorList>
    </citation>
    <scope>NUCLEOTIDE SEQUENCE [LARGE SCALE GENOMIC DNA]</scope>
</reference>
<dbReference type="EMBL" id="FNXB01000012">
    <property type="protein sequence ID" value="SEH86737.1"/>
    <property type="molecule type" value="Genomic_DNA"/>
</dbReference>
<sequence>MIRNLIAATKAPLQDDDVALCERVFHRLTGQRPMSNGEREQLASAILHFYQDGVRDEQSLTRLLME</sequence>
<evidence type="ECO:0000313" key="4">
    <source>
        <dbReference type="Proteomes" id="UP000198939"/>
    </source>
</evidence>
<dbReference type="Proteomes" id="UP000198939">
    <property type="component" value="Unassembled WGS sequence"/>
</dbReference>
<name>A0A1H8L6R1_9HYPH</name>
<dbReference type="RefSeq" id="WP_072376053.1">
    <property type="nucleotide sequence ID" value="NZ_FNXB01000012.1"/>
</dbReference>
<organism evidence="1 3">
    <name type="scientific">Rhizobium tibeticum</name>
    <dbReference type="NCBI Taxonomy" id="501024"/>
    <lineage>
        <taxon>Bacteria</taxon>
        <taxon>Pseudomonadati</taxon>
        <taxon>Pseudomonadota</taxon>
        <taxon>Alphaproteobacteria</taxon>
        <taxon>Hyphomicrobiales</taxon>
        <taxon>Rhizobiaceae</taxon>
        <taxon>Rhizobium/Agrobacterium group</taxon>
        <taxon>Rhizobium</taxon>
    </lineage>
</organism>